<dbReference type="Gene3D" id="3.40.50.720">
    <property type="entry name" value="NAD(P)-binding Rossmann-like Domain"/>
    <property type="match status" value="1"/>
</dbReference>
<sequence length="88" mass="9533">MAEFIETVGIIGIGRMGTGIAYEALLGGFRVLLRDVSDEQVRTGLADIVGHAEADYRAGKLSRLESGIIVSRVDAVIGDQHHRFPLRV</sequence>
<protein>
    <recommendedName>
        <fullName evidence="1">3-hydroxyacyl-CoA dehydrogenase NAD binding domain-containing protein</fullName>
    </recommendedName>
</protein>
<proteinExistence type="predicted"/>
<evidence type="ECO:0000259" key="1">
    <source>
        <dbReference type="Pfam" id="PF02737"/>
    </source>
</evidence>
<dbReference type="SUPFAM" id="SSF51735">
    <property type="entry name" value="NAD(P)-binding Rossmann-fold domains"/>
    <property type="match status" value="1"/>
</dbReference>
<evidence type="ECO:0000313" key="2">
    <source>
        <dbReference type="EMBL" id="GEC17124.1"/>
    </source>
</evidence>
<dbReference type="RefSeq" id="WP_141384882.1">
    <property type="nucleotide sequence ID" value="NZ_BJNF01000089.1"/>
</dbReference>
<dbReference type="Pfam" id="PF02737">
    <property type="entry name" value="3HCDH_N"/>
    <property type="match status" value="1"/>
</dbReference>
<gene>
    <name evidence="2" type="ORF">NWI01_30160</name>
</gene>
<feature type="domain" description="3-hydroxyacyl-CoA dehydrogenase NAD binding" evidence="1">
    <location>
        <begin position="7"/>
        <end position="74"/>
    </location>
</feature>
<comment type="caution">
    <text evidence="2">The sequence shown here is derived from an EMBL/GenBank/DDBJ whole genome shotgun (WGS) entry which is preliminary data.</text>
</comment>
<dbReference type="AlphaFoldDB" id="A0A4Y3WE11"/>
<dbReference type="InterPro" id="IPR036291">
    <property type="entry name" value="NAD(P)-bd_dom_sf"/>
</dbReference>
<dbReference type="InterPro" id="IPR006176">
    <property type="entry name" value="3-OHacyl-CoA_DH_NAD-bd"/>
</dbReference>
<evidence type="ECO:0000313" key="3">
    <source>
        <dbReference type="Proteomes" id="UP000318825"/>
    </source>
</evidence>
<dbReference type="Proteomes" id="UP000318825">
    <property type="component" value="Unassembled WGS sequence"/>
</dbReference>
<dbReference type="EMBL" id="BJNF01000089">
    <property type="protein sequence ID" value="GEC17124.1"/>
    <property type="molecule type" value="Genomic_DNA"/>
</dbReference>
<name>A0A4Y3WE11_NITWI</name>
<accession>A0A4Y3WE11</accession>
<dbReference type="GO" id="GO:0070403">
    <property type="term" value="F:NAD+ binding"/>
    <property type="evidence" value="ECO:0007669"/>
    <property type="project" value="InterPro"/>
</dbReference>
<reference evidence="2 3" key="1">
    <citation type="submission" date="2019-06" db="EMBL/GenBank/DDBJ databases">
        <title>Whole genome shotgun sequence of Nitrobacter winogradskyi NBRC 14297.</title>
        <authorList>
            <person name="Hosoyama A."/>
            <person name="Uohara A."/>
            <person name="Ohji S."/>
            <person name="Ichikawa N."/>
        </authorList>
    </citation>
    <scope>NUCLEOTIDE SEQUENCE [LARGE SCALE GENOMIC DNA]</scope>
    <source>
        <strain evidence="2 3">NBRC 14297</strain>
    </source>
</reference>
<organism evidence="2 3">
    <name type="scientific">Nitrobacter winogradskyi</name>
    <name type="common">Nitrobacter agilis</name>
    <dbReference type="NCBI Taxonomy" id="913"/>
    <lineage>
        <taxon>Bacteria</taxon>
        <taxon>Pseudomonadati</taxon>
        <taxon>Pseudomonadota</taxon>
        <taxon>Alphaproteobacteria</taxon>
        <taxon>Hyphomicrobiales</taxon>
        <taxon>Nitrobacteraceae</taxon>
        <taxon>Nitrobacter</taxon>
    </lineage>
</organism>
<dbReference type="GO" id="GO:0006631">
    <property type="term" value="P:fatty acid metabolic process"/>
    <property type="evidence" value="ECO:0007669"/>
    <property type="project" value="InterPro"/>
</dbReference>